<proteinExistence type="predicted"/>
<organism evidence="1 2">
    <name type="scientific">Cymbomonas tetramitiformis</name>
    <dbReference type="NCBI Taxonomy" id="36881"/>
    <lineage>
        <taxon>Eukaryota</taxon>
        <taxon>Viridiplantae</taxon>
        <taxon>Chlorophyta</taxon>
        <taxon>Pyramimonadophyceae</taxon>
        <taxon>Pyramimonadales</taxon>
        <taxon>Pyramimonadaceae</taxon>
        <taxon>Cymbomonas</taxon>
    </lineage>
</organism>
<dbReference type="Proteomes" id="UP001190700">
    <property type="component" value="Unassembled WGS sequence"/>
</dbReference>
<evidence type="ECO:0000313" key="2">
    <source>
        <dbReference type="Proteomes" id="UP001190700"/>
    </source>
</evidence>
<protein>
    <submittedName>
        <fullName evidence="1">Uncharacterized protein</fullName>
    </submittedName>
</protein>
<keyword evidence="2" id="KW-1185">Reference proteome</keyword>
<accession>A0AAE0BIX7</accession>
<name>A0AAE0BIX7_9CHLO</name>
<comment type="caution">
    <text evidence="1">The sequence shown here is derived from an EMBL/GenBank/DDBJ whole genome shotgun (WGS) entry which is preliminary data.</text>
</comment>
<reference evidence="1 2" key="1">
    <citation type="journal article" date="2015" name="Genome Biol. Evol.">
        <title>Comparative Genomics of a Bacterivorous Green Alga Reveals Evolutionary Causalities and Consequences of Phago-Mixotrophic Mode of Nutrition.</title>
        <authorList>
            <person name="Burns J.A."/>
            <person name="Paasch A."/>
            <person name="Narechania A."/>
            <person name="Kim E."/>
        </authorList>
    </citation>
    <scope>NUCLEOTIDE SEQUENCE [LARGE SCALE GENOMIC DNA]</scope>
    <source>
        <strain evidence="1 2">PLY_AMNH</strain>
    </source>
</reference>
<dbReference type="AlphaFoldDB" id="A0AAE0BIX7"/>
<dbReference type="EMBL" id="LGRX02034648">
    <property type="protein sequence ID" value="KAK3237302.1"/>
    <property type="molecule type" value="Genomic_DNA"/>
</dbReference>
<gene>
    <name evidence="1" type="ORF">CYMTET_52611</name>
</gene>
<sequence>MTYAIVTSHLFGVCTEDGSIDHFVLPGTHYKKGARTLLSSRVMLSLGFGSPDRIIARTYTHLPTGRTYALLDSGIDYTWSEMQPTTASALTGTVSRVRITAALAKTGEHNFDVSLFGDDLPPGQGNNHECLVGCSLSDSC</sequence>
<evidence type="ECO:0000313" key="1">
    <source>
        <dbReference type="EMBL" id="KAK3237302.1"/>
    </source>
</evidence>